<dbReference type="PANTHER" id="PTHR13233">
    <property type="entry name" value="MICROSPHERULE PROTEIN 1"/>
    <property type="match status" value="1"/>
</dbReference>
<dbReference type="GO" id="GO:0045944">
    <property type="term" value="P:positive regulation of transcription by RNA polymerase II"/>
    <property type="evidence" value="ECO:0007669"/>
    <property type="project" value="TreeGrafter"/>
</dbReference>
<keyword evidence="3" id="KW-1185">Reference proteome</keyword>
<dbReference type="SMART" id="SM00240">
    <property type="entry name" value="FHA"/>
    <property type="match status" value="1"/>
</dbReference>
<reference evidence="2" key="1">
    <citation type="submission" date="2022-05" db="EMBL/GenBank/DDBJ databases">
        <title>The Musa troglodytarum L. genome provides insights into the mechanism of non-climacteric behaviour and enrichment of carotenoids.</title>
        <authorList>
            <person name="Wang J."/>
        </authorList>
    </citation>
    <scope>NUCLEOTIDE SEQUENCE</scope>
    <source>
        <tissue evidence="2">Leaf</tissue>
    </source>
</reference>
<feature type="domain" description="FHA" evidence="1">
    <location>
        <begin position="816"/>
        <end position="872"/>
    </location>
</feature>
<dbReference type="SUPFAM" id="SSF49879">
    <property type="entry name" value="SMAD/FHA domain"/>
    <property type="match status" value="1"/>
</dbReference>
<dbReference type="PANTHER" id="PTHR13233:SF0">
    <property type="entry name" value="MICROSPHERULE PROTEIN 1"/>
    <property type="match status" value="1"/>
</dbReference>
<sequence length="930" mass="102381">MGALATLTKWIPEDDFLLKNAVEAGASLESLAKGAVCFSRRFTLRELQDRWYSLLYDSDTSAEASARMIEFEIEVSMSNPSKGNRNCNLKGKYSVSGKRKGDSIRSHYHARRKRIRSEPCNSGNPGFLAHYPHVASDSIYGGGDRLNLQDQQQADNICPGERILSCYGYPETGYDNEHIFPEMLKFGSATASGNNCHHAFHTEYVGSVEDECPDGIVDKEYLYDFKENISLELVDKERLNAAEQSFENDYIQKSPPPQFLRDVQKDPSQFLEENLPSLDASEDINENKPIQPLPINDSCGDKVTEVKPLPSPASENEKYDGVKKNNNTCLHVPKCGDIVHQLGCSSTTTYPLSGTADISSQSMLMNMHLEDKKVLTIDDHINKAGCHNMSSEANIGEGISNVGLNSPTMISETDLMDFSGAFLEFADDEDIIFMDMDEKDIGDKSCLNGLSSILLSSPSDTHEDDQANCDIKKMEDIDTSAMIFEGAQSEGTNKNCDQSGSFCDNDLTVCVRENVPTASSAVSHTVKPLEGLLICTLNTEDPEIPCNDDVLLPTQLLPQFPAPTKLPSTDGKCPLLHVTKVKEEHMPIAQPVVSSFTKVPSALPKGGLLNSTNDCRLEANSFERVGVSRDASLAAKDKKSSMLQSIALHSVAGALMKEEIVTHDLEKQYKFDNSVNPCLGKAAPLSDHAKLYTSNTADGCKSELDMQGTIDKCVSFNSDLVLSNLDLSQPLPGISTSDQELQISDSEDDVPNFSDVEALILDMDLVSLYQPVHSKKAIMRLEQGARACMNRKILSHGAFAVFYGRRMKYFIKKPEVSLGRGTDDVEVDIDLREEGHANKISRRQAIIKMDKDGSFLLKNTGKCSIFVNSKDVAARKRIVLSSSSLIEVRGLKFIFEVNQSAVKRYITATTARGASKGENTEFDWLNSQNA</sequence>
<accession>A0A9E7G5Q6</accession>
<dbReference type="GO" id="GO:0031011">
    <property type="term" value="C:Ino80 complex"/>
    <property type="evidence" value="ECO:0007669"/>
    <property type="project" value="InterPro"/>
</dbReference>
<evidence type="ECO:0000259" key="1">
    <source>
        <dbReference type="PROSITE" id="PS50006"/>
    </source>
</evidence>
<dbReference type="AlphaFoldDB" id="A0A9E7G5Q6"/>
<dbReference type="OrthoDB" id="10262769at2759"/>
<dbReference type="Proteomes" id="UP001055439">
    <property type="component" value="Chromosome 5"/>
</dbReference>
<dbReference type="CDD" id="cd22687">
    <property type="entry name" value="FHA_MCRS1"/>
    <property type="match status" value="1"/>
</dbReference>
<evidence type="ECO:0000313" key="2">
    <source>
        <dbReference type="EMBL" id="URE06737.1"/>
    </source>
</evidence>
<dbReference type="PROSITE" id="PS50006">
    <property type="entry name" value="FHA_DOMAIN"/>
    <property type="match status" value="1"/>
</dbReference>
<dbReference type="InterPro" id="IPR025999">
    <property type="entry name" value="MCRS_N"/>
</dbReference>
<protein>
    <submittedName>
        <fullName evidence="2">FHA</fullName>
    </submittedName>
</protein>
<dbReference type="Pfam" id="PF13325">
    <property type="entry name" value="MCRS_N"/>
    <property type="match status" value="1"/>
</dbReference>
<dbReference type="EMBL" id="CP097507">
    <property type="protein sequence ID" value="URE06737.1"/>
    <property type="molecule type" value="Genomic_DNA"/>
</dbReference>
<gene>
    <name evidence="2" type="ORF">MUK42_34232</name>
</gene>
<name>A0A9E7G5Q6_9LILI</name>
<organism evidence="2 3">
    <name type="scientific">Musa troglodytarum</name>
    <name type="common">fe'i banana</name>
    <dbReference type="NCBI Taxonomy" id="320322"/>
    <lineage>
        <taxon>Eukaryota</taxon>
        <taxon>Viridiplantae</taxon>
        <taxon>Streptophyta</taxon>
        <taxon>Embryophyta</taxon>
        <taxon>Tracheophyta</taxon>
        <taxon>Spermatophyta</taxon>
        <taxon>Magnoliopsida</taxon>
        <taxon>Liliopsida</taxon>
        <taxon>Zingiberales</taxon>
        <taxon>Musaceae</taxon>
        <taxon>Musa</taxon>
    </lineage>
</organism>
<dbReference type="GO" id="GO:0002151">
    <property type="term" value="F:G-quadruplex RNA binding"/>
    <property type="evidence" value="ECO:0007669"/>
    <property type="project" value="InterPro"/>
</dbReference>
<dbReference type="GO" id="GO:0044545">
    <property type="term" value="C:NSL complex"/>
    <property type="evidence" value="ECO:0007669"/>
    <property type="project" value="TreeGrafter"/>
</dbReference>
<proteinExistence type="predicted"/>
<dbReference type="Gene3D" id="2.60.200.20">
    <property type="match status" value="1"/>
</dbReference>
<dbReference type="InterPro" id="IPR008984">
    <property type="entry name" value="SMAD_FHA_dom_sf"/>
</dbReference>
<dbReference type="InterPro" id="IPR000253">
    <property type="entry name" value="FHA_dom"/>
</dbReference>
<dbReference type="InterPro" id="IPR037912">
    <property type="entry name" value="MCRS1"/>
</dbReference>
<dbReference type="GO" id="GO:0071339">
    <property type="term" value="C:MLL1 complex"/>
    <property type="evidence" value="ECO:0007669"/>
    <property type="project" value="InterPro"/>
</dbReference>
<evidence type="ECO:0000313" key="3">
    <source>
        <dbReference type="Proteomes" id="UP001055439"/>
    </source>
</evidence>
<dbReference type="Pfam" id="PF00498">
    <property type="entry name" value="FHA"/>
    <property type="match status" value="1"/>
</dbReference>